<gene>
    <name evidence="1" type="ORF">OXU80_18810</name>
</gene>
<organism evidence="1 2">
    <name type="scientific">Antarcticirhabdus aurantiaca</name>
    <dbReference type="NCBI Taxonomy" id="2606717"/>
    <lineage>
        <taxon>Bacteria</taxon>
        <taxon>Pseudomonadati</taxon>
        <taxon>Pseudomonadota</taxon>
        <taxon>Alphaproteobacteria</taxon>
        <taxon>Hyphomicrobiales</taxon>
        <taxon>Aurantimonadaceae</taxon>
        <taxon>Antarcticirhabdus</taxon>
    </lineage>
</organism>
<reference evidence="1" key="1">
    <citation type="submission" date="2022-11" db="EMBL/GenBank/DDBJ databases">
        <title>beta-Carotene-producing bacterium, Jeongeuplla avenae sp. nov., alleviates the salt stress of Arabidopsis seedlings.</title>
        <authorList>
            <person name="Jiang L."/>
            <person name="Lee J."/>
        </authorList>
    </citation>
    <scope>NUCLEOTIDE SEQUENCE</scope>
    <source>
        <strain evidence="1">DY_R2A_6</strain>
    </source>
</reference>
<keyword evidence="2" id="KW-1185">Reference proteome</keyword>
<dbReference type="EMBL" id="CP113520">
    <property type="protein sequence ID" value="WAJ26900.1"/>
    <property type="molecule type" value="Genomic_DNA"/>
</dbReference>
<evidence type="ECO:0000313" key="1">
    <source>
        <dbReference type="EMBL" id="WAJ26900.1"/>
    </source>
</evidence>
<proteinExistence type="predicted"/>
<evidence type="ECO:0000313" key="2">
    <source>
        <dbReference type="Proteomes" id="UP001163223"/>
    </source>
</evidence>
<protein>
    <submittedName>
        <fullName evidence="1">Uncharacterized protein</fullName>
    </submittedName>
</protein>
<accession>A0ACD4NJ70</accession>
<name>A0ACD4NJ70_9HYPH</name>
<dbReference type="Proteomes" id="UP001163223">
    <property type="component" value="Chromosome"/>
</dbReference>
<sequence>MTTLPVVMRNGDGRAATRGDETWDTVLRNVEGFRAGAARLGLTGSWDRPAVPITVDIRPPAGEEAVGAVEREIGEPIPPALRRFYRDVSAGLEIEWLLPGRRVVMPEGWSSVVYDLVPPAPFRKPVGEPPNPVEPTINAGHIRFFLDETPMLLRDMEVWKQNFRDVETMEADDPGVRLHYQRHRQWWDRAFPLGMDLGGNHIGVDRADEAGRLLWLNHTGSDAPGWFIDHTLPEFLLIQSHLGWTGFRGIEFDFFRDEAAEPGERERRYLEAHAADGEWALLPPTTYVLNDRSEAARQWRRWLGLPEPV</sequence>